<organism evidence="2 3">
    <name type="scientific">Phialemonium atrogriseum</name>
    <dbReference type="NCBI Taxonomy" id="1093897"/>
    <lineage>
        <taxon>Eukaryota</taxon>
        <taxon>Fungi</taxon>
        <taxon>Dikarya</taxon>
        <taxon>Ascomycota</taxon>
        <taxon>Pezizomycotina</taxon>
        <taxon>Sordariomycetes</taxon>
        <taxon>Sordariomycetidae</taxon>
        <taxon>Cephalothecales</taxon>
        <taxon>Cephalothecaceae</taxon>
        <taxon>Phialemonium</taxon>
    </lineage>
</organism>
<feature type="compositionally biased region" description="Basic and acidic residues" evidence="1">
    <location>
        <begin position="39"/>
        <end position="51"/>
    </location>
</feature>
<dbReference type="AlphaFoldDB" id="A0AAJ0FQD9"/>
<dbReference type="Proteomes" id="UP001244011">
    <property type="component" value="Unassembled WGS sequence"/>
</dbReference>
<evidence type="ECO:0000313" key="3">
    <source>
        <dbReference type="Proteomes" id="UP001244011"/>
    </source>
</evidence>
<dbReference type="RefSeq" id="XP_060287347.1">
    <property type="nucleotide sequence ID" value="XM_060426939.1"/>
</dbReference>
<name>A0AAJ0FQD9_9PEZI</name>
<reference evidence="2" key="1">
    <citation type="submission" date="2023-06" db="EMBL/GenBank/DDBJ databases">
        <title>Genome-scale phylogeny and comparative genomics of the fungal order Sordariales.</title>
        <authorList>
            <consortium name="Lawrence Berkeley National Laboratory"/>
            <person name="Hensen N."/>
            <person name="Bonometti L."/>
            <person name="Westerberg I."/>
            <person name="Brannstrom I.O."/>
            <person name="Guillou S."/>
            <person name="Cros-Aarteil S."/>
            <person name="Calhoun S."/>
            <person name="Haridas S."/>
            <person name="Kuo A."/>
            <person name="Mondo S."/>
            <person name="Pangilinan J."/>
            <person name="Riley R."/>
            <person name="Labutti K."/>
            <person name="Andreopoulos B."/>
            <person name="Lipzen A."/>
            <person name="Chen C."/>
            <person name="Yanf M."/>
            <person name="Daum C."/>
            <person name="Ng V."/>
            <person name="Clum A."/>
            <person name="Steindorff A."/>
            <person name="Ohm R."/>
            <person name="Martin F."/>
            <person name="Silar P."/>
            <person name="Natvig D."/>
            <person name="Lalanne C."/>
            <person name="Gautier V."/>
            <person name="Ament-Velasquez S.L."/>
            <person name="Kruys A."/>
            <person name="Hutchinson M.I."/>
            <person name="Powell A.J."/>
            <person name="Barry K."/>
            <person name="Miller A.N."/>
            <person name="Grigoriev I.V."/>
            <person name="Debuchy R."/>
            <person name="Gladieux P."/>
            <person name="Thoren M.H."/>
            <person name="Johannesson H."/>
        </authorList>
    </citation>
    <scope>NUCLEOTIDE SEQUENCE</scope>
    <source>
        <strain evidence="2">8032-3</strain>
    </source>
</reference>
<keyword evidence="3" id="KW-1185">Reference proteome</keyword>
<feature type="compositionally biased region" description="Polar residues" evidence="1">
    <location>
        <begin position="1"/>
        <end position="29"/>
    </location>
</feature>
<dbReference type="GeneID" id="85310126"/>
<proteinExistence type="predicted"/>
<gene>
    <name evidence="2" type="ORF">QBC33DRAFT_526946</name>
</gene>
<feature type="region of interest" description="Disordered" evidence="1">
    <location>
        <begin position="1"/>
        <end position="90"/>
    </location>
</feature>
<sequence>MSSRATTSLSKIARPFSSTASIGRHSSINGPKAATNAARKQELRADGRSSETQDPTTRSISTRTKTRPVPPAGRTVPLMQTFRTSAPAPAPLSTRTIDCAVLPTLYSLADTSDPASDPVVIRIPLLPGTLAAHGPEPADPPLPAAPEILVVAPLAPEDTASALTEVGGIGVDGVELRFVHEPEPEAPPARGMLKDLWEGLVDDVLGGPQKAKPVV</sequence>
<accession>A0AAJ0FQD9</accession>
<dbReference type="EMBL" id="MU838999">
    <property type="protein sequence ID" value="KAK1771134.1"/>
    <property type="molecule type" value="Genomic_DNA"/>
</dbReference>
<protein>
    <submittedName>
        <fullName evidence="2">Uncharacterized protein</fullName>
    </submittedName>
</protein>
<comment type="caution">
    <text evidence="2">The sequence shown here is derived from an EMBL/GenBank/DDBJ whole genome shotgun (WGS) entry which is preliminary data.</text>
</comment>
<evidence type="ECO:0000256" key="1">
    <source>
        <dbReference type="SAM" id="MobiDB-lite"/>
    </source>
</evidence>
<evidence type="ECO:0000313" key="2">
    <source>
        <dbReference type="EMBL" id="KAK1771134.1"/>
    </source>
</evidence>